<proteinExistence type="inferred from homology"/>
<dbReference type="CDD" id="cd04317">
    <property type="entry name" value="EcAspRS_like_N"/>
    <property type="match status" value="1"/>
</dbReference>
<evidence type="ECO:0000256" key="5">
    <source>
        <dbReference type="ARBA" id="ARBA00022917"/>
    </source>
</evidence>
<evidence type="ECO:0000256" key="1">
    <source>
        <dbReference type="ARBA" id="ARBA00006303"/>
    </source>
</evidence>
<dbReference type="PROSITE" id="PS50862">
    <property type="entry name" value="AA_TRNA_LIGASE_II"/>
    <property type="match status" value="1"/>
</dbReference>
<keyword evidence="7" id="KW-0963">Cytoplasm</keyword>
<dbReference type="Pfam" id="PF02938">
    <property type="entry name" value="GAD"/>
    <property type="match status" value="1"/>
</dbReference>
<comment type="subcellular location">
    <subcellularLocation>
        <location evidence="7">Cytoplasm</location>
    </subcellularLocation>
</comment>
<evidence type="ECO:0000256" key="2">
    <source>
        <dbReference type="ARBA" id="ARBA00022598"/>
    </source>
</evidence>
<dbReference type="InterPro" id="IPR004365">
    <property type="entry name" value="NA-bd_OB_tRNA"/>
</dbReference>
<feature type="binding site" evidence="7">
    <location>
        <position position="250"/>
    </location>
    <ligand>
        <name>ATP</name>
        <dbReference type="ChEBI" id="CHEBI:30616"/>
    </ligand>
</feature>
<dbReference type="NCBIfam" id="TIGR00459">
    <property type="entry name" value="aspS_bact"/>
    <property type="match status" value="1"/>
</dbReference>
<feature type="binding site" evidence="7">
    <location>
        <position position="510"/>
    </location>
    <ligand>
        <name>ATP</name>
        <dbReference type="ChEBI" id="CHEBI:30616"/>
    </ligand>
</feature>
<dbReference type="RefSeq" id="WP_311662354.1">
    <property type="nucleotide sequence ID" value="NZ_JAVRHT010000007.1"/>
</dbReference>
<dbReference type="Proteomes" id="UP001267426">
    <property type="component" value="Unassembled WGS sequence"/>
</dbReference>
<dbReference type="InterPro" id="IPR004115">
    <property type="entry name" value="GAD-like_sf"/>
</dbReference>
<keyword evidence="11" id="KW-1185">Reference proteome</keyword>
<dbReference type="InterPro" id="IPR002312">
    <property type="entry name" value="Asp/Asn-tRNA-synth_IIb"/>
</dbReference>
<dbReference type="EC" id="6.1.1.12" evidence="7"/>
<dbReference type="NCBIfam" id="NF001750">
    <property type="entry name" value="PRK00476.1"/>
    <property type="match status" value="1"/>
</dbReference>
<dbReference type="PRINTS" id="PR01042">
    <property type="entry name" value="TRNASYNTHASP"/>
</dbReference>
<feature type="binding site" evidence="7">
    <location>
        <position position="517"/>
    </location>
    <ligand>
        <name>L-aspartate</name>
        <dbReference type="ChEBI" id="CHEBI:29991"/>
    </ligand>
</feature>
<evidence type="ECO:0000259" key="9">
    <source>
        <dbReference type="PROSITE" id="PS50862"/>
    </source>
</evidence>
<dbReference type="Pfam" id="PF01336">
    <property type="entry name" value="tRNA_anti-codon"/>
    <property type="match status" value="1"/>
</dbReference>
<dbReference type="HAMAP" id="MF_00044">
    <property type="entry name" value="Asp_tRNA_synth_type1"/>
    <property type="match status" value="1"/>
</dbReference>
<evidence type="ECO:0000256" key="6">
    <source>
        <dbReference type="ARBA" id="ARBA00023146"/>
    </source>
</evidence>
<reference evidence="10 11" key="1">
    <citation type="submission" date="2023-09" db="EMBL/GenBank/DDBJ databases">
        <authorList>
            <person name="Rey-Velasco X."/>
        </authorList>
    </citation>
    <scope>NUCLEOTIDE SEQUENCE [LARGE SCALE GENOMIC DNA]</scope>
    <source>
        <strain evidence="10 11">F394</strain>
    </source>
</reference>
<feature type="compositionally biased region" description="Basic and acidic residues" evidence="8">
    <location>
        <begin position="15"/>
        <end position="31"/>
    </location>
</feature>
<comment type="catalytic activity">
    <reaction evidence="7">
        <text>tRNA(Asp) + L-aspartate + ATP = L-aspartyl-tRNA(Asp) + AMP + diphosphate</text>
        <dbReference type="Rhea" id="RHEA:19649"/>
        <dbReference type="Rhea" id="RHEA-COMP:9660"/>
        <dbReference type="Rhea" id="RHEA-COMP:9678"/>
        <dbReference type="ChEBI" id="CHEBI:29991"/>
        <dbReference type="ChEBI" id="CHEBI:30616"/>
        <dbReference type="ChEBI" id="CHEBI:33019"/>
        <dbReference type="ChEBI" id="CHEBI:78442"/>
        <dbReference type="ChEBI" id="CHEBI:78516"/>
        <dbReference type="ChEBI" id="CHEBI:456215"/>
        <dbReference type="EC" id="6.1.1.12"/>
    </reaction>
</comment>
<evidence type="ECO:0000256" key="8">
    <source>
        <dbReference type="SAM" id="MobiDB-lite"/>
    </source>
</evidence>
<feature type="compositionally biased region" description="Polar residues" evidence="8">
    <location>
        <begin position="619"/>
        <end position="629"/>
    </location>
</feature>
<name>A0ABU3BP05_9BACT</name>
<feature type="binding site" evidence="7">
    <location>
        <begin position="241"/>
        <end position="243"/>
    </location>
    <ligand>
        <name>ATP</name>
        <dbReference type="ChEBI" id="CHEBI:30616"/>
    </ligand>
</feature>
<dbReference type="GO" id="GO:0004815">
    <property type="term" value="F:aspartate-tRNA ligase activity"/>
    <property type="evidence" value="ECO:0007669"/>
    <property type="project" value="UniProtKB-EC"/>
</dbReference>
<feature type="domain" description="Aminoacyl-transfer RNA synthetases class-II family profile" evidence="9">
    <location>
        <begin position="164"/>
        <end position="583"/>
    </location>
</feature>
<dbReference type="Pfam" id="PF00152">
    <property type="entry name" value="tRNA-synt_2"/>
    <property type="match status" value="1"/>
</dbReference>
<dbReference type="Gene3D" id="3.30.930.10">
    <property type="entry name" value="Bira Bifunctional Protein, Domain 2"/>
    <property type="match status" value="1"/>
</dbReference>
<dbReference type="SUPFAM" id="SSF55681">
    <property type="entry name" value="Class II aaRS and biotin synthetases"/>
    <property type="match status" value="1"/>
</dbReference>
<dbReference type="InterPro" id="IPR004524">
    <property type="entry name" value="Asp-tRNA-ligase_1"/>
</dbReference>
<evidence type="ECO:0000313" key="10">
    <source>
        <dbReference type="EMBL" id="MDT0631015.1"/>
    </source>
</evidence>
<dbReference type="InterPro" id="IPR012340">
    <property type="entry name" value="NA-bd_OB-fold"/>
</dbReference>
<dbReference type="InterPro" id="IPR004364">
    <property type="entry name" value="Aa-tRNA-synt_II"/>
</dbReference>
<keyword evidence="4 7" id="KW-0067">ATP-binding</keyword>
<dbReference type="PANTHER" id="PTHR22594">
    <property type="entry name" value="ASPARTYL/LYSYL-TRNA SYNTHETASE"/>
    <property type="match status" value="1"/>
</dbReference>
<dbReference type="CDD" id="cd00777">
    <property type="entry name" value="AspRS_core"/>
    <property type="match status" value="1"/>
</dbReference>
<dbReference type="InterPro" id="IPR045864">
    <property type="entry name" value="aa-tRNA-synth_II/BPL/LPL"/>
</dbReference>
<evidence type="ECO:0000256" key="7">
    <source>
        <dbReference type="HAMAP-Rule" id="MF_00044"/>
    </source>
</evidence>
<keyword evidence="3 7" id="KW-0547">Nucleotide-binding</keyword>
<comment type="subunit">
    <text evidence="7">Homodimer.</text>
</comment>
<evidence type="ECO:0000256" key="3">
    <source>
        <dbReference type="ARBA" id="ARBA00022741"/>
    </source>
</evidence>
<gene>
    <name evidence="7 10" type="primary">aspS</name>
    <name evidence="10" type="ORF">RM540_04565</name>
</gene>
<feature type="region of interest" description="Disordered" evidence="8">
    <location>
        <begin position="1"/>
        <end position="31"/>
    </location>
</feature>
<dbReference type="SUPFAM" id="SSF55261">
    <property type="entry name" value="GAD domain-like"/>
    <property type="match status" value="1"/>
</dbReference>
<feature type="region of interest" description="Disordered" evidence="8">
    <location>
        <begin position="610"/>
        <end position="629"/>
    </location>
</feature>
<feature type="binding site" evidence="7">
    <location>
        <position position="195"/>
    </location>
    <ligand>
        <name>L-aspartate</name>
        <dbReference type="ChEBI" id="CHEBI:29991"/>
    </ligand>
</feature>
<comment type="caution">
    <text evidence="7">Lacks conserved residue(s) required for the propagation of feature annotation.</text>
</comment>
<dbReference type="InterPro" id="IPR047089">
    <property type="entry name" value="Asp-tRNA-ligase_1_N"/>
</dbReference>
<comment type="caution">
    <text evidence="10">The sequence shown here is derived from an EMBL/GenBank/DDBJ whole genome shotgun (WGS) entry which is preliminary data.</text>
</comment>
<protein>
    <recommendedName>
        <fullName evidence="7">Aspartate--tRNA ligase</fullName>
        <ecNumber evidence="7">6.1.1.12</ecNumber>
    </recommendedName>
    <alternativeName>
        <fullName evidence="7">Aspartyl-tRNA synthetase</fullName>
        <shortName evidence="7">AspRS</shortName>
    </alternativeName>
</protein>
<dbReference type="SUPFAM" id="SSF50249">
    <property type="entry name" value="Nucleic acid-binding proteins"/>
    <property type="match status" value="1"/>
</dbReference>
<evidence type="ECO:0000256" key="4">
    <source>
        <dbReference type="ARBA" id="ARBA00022840"/>
    </source>
</evidence>
<keyword evidence="6 7" id="KW-0030">Aminoacyl-tRNA synthetase</keyword>
<evidence type="ECO:0000313" key="11">
    <source>
        <dbReference type="Proteomes" id="UP001267426"/>
    </source>
</evidence>
<dbReference type="Gene3D" id="3.30.1360.30">
    <property type="entry name" value="GAD-like domain"/>
    <property type="match status" value="1"/>
</dbReference>
<accession>A0ABU3BP05</accession>
<comment type="function">
    <text evidence="7">Catalyzes the attachment of L-aspartate to tRNA(Asp) in a two-step reaction: L-aspartate is first activated by ATP to form Asp-AMP and then transferred to the acceptor end of tRNA(Asp).</text>
</comment>
<dbReference type="Gene3D" id="2.40.50.140">
    <property type="entry name" value="Nucleic acid-binding proteins"/>
    <property type="match status" value="1"/>
</dbReference>
<feature type="binding site" evidence="7">
    <location>
        <begin position="562"/>
        <end position="565"/>
    </location>
    <ligand>
        <name>ATP</name>
        <dbReference type="ChEBI" id="CHEBI:30616"/>
    </ligand>
</feature>
<dbReference type="EMBL" id="JAVRHT010000007">
    <property type="protein sequence ID" value="MDT0631015.1"/>
    <property type="molecule type" value="Genomic_DNA"/>
</dbReference>
<comment type="similarity">
    <text evidence="1 7">Belongs to the class-II aminoacyl-tRNA synthetase family. Type 1 subfamily.</text>
</comment>
<dbReference type="InterPro" id="IPR029351">
    <property type="entry name" value="GAD_dom"/>
</dbReference>
<keyword evidence="5 7" id="KW-0648">Protein biosynthesis</keyword>
<dbReference type="InterPro" id="IPR006195">
    <property type="entry name" value="aa-tRNA-synth_II"/>
</dbReference>
<dbReference type="PANTHER" id="PTHR22594:SF5">
    <property type="entry name" value="ASPARTATE--TRNA LIGASE, MITOCHONDRIAL"/>
    <property type="match status" value="1"/>
</dbReference>
<dbReference type="InterPro" id="IPR047090">
    <property type="entry name" value="AspRS_core"/>
</dbReference>
<feature type="binding site" evidence="7">
    <location>
        <position position="241"/>
    </location>
    <ligand>
        <name>L-aspartate</name>
        <dbReference type="ChEBI" id="CHEBI:29991"/>
    </ligand>
</feature>
<feature type="binding site" evidence="7">
    <location>
        <position position="476"/>
    </location>
    <ligand>
        <name>L-aspartate</name>
        <dbReference type="ChEBI" id="CHEBI:29991"/>
    </ligand>
</feature>
<feature type="region of interest" description="Aspartate" evidence="7">
    <location>
        <begin position="219"/>
        <end position="222"/>
    </location>
</feature>
<sequence>MPDAPHARALTPTDASDHGDRTHTSGELRESDAGQTVVLKGWVDTRRNFGGLQFIDLRDRYGLTQLVFSPEIDADLADLAEKLRGEDVISVRGEVRVRERKNPDMATGDVEVYVSDLDVLAVSDTPPFVVSAGDPKSTQAGDELRLTYRYLDLRKPALQKNLLLRSKLYQSVRRYFADRDFVEVETPVLMKSTPEGARDYLVPSRVHPGQFYALPQSPQTYKQILMVAGMDRYVQITKCFRDEDLRADRQPEFTQIDVEMTFATEEGVYALVEGLIADVWRDTRGIEIETPFPHVTYAEALRRYGSDKPDLRFGMEIADVSGAVEGSGFTVFDSILDAGGAVVAIRVEGEGDRGRKPMDKLDKDVVRKQIGAGGLFYAKLPSDGSEFSQSVKDEVFGRDRMQAVIDAVGAEAGDLVLVLAGPQPTVFEQMGSLRLHMARETGLVPEGADGPWRFLWVTDFPLLEYSEDDGRYYAMHHPFTSPAPEDMGKLDSAPGEVRARAYDLVLNGSEVGGGSIRIHRADVQRRMFDLLGISDEEAERRFGFLLDALRYGAPPHGGIALGLDRLVMLLTGATSLRDVIAFPKTQQATELMSSAPAAVDPEQLAELHIETTAAPPDVDTTQPLSADPT</sequence>
<organism evidence="10 11">
    <name type="scientific">Rubrivirga litoralis</name>
    <dbReference type="NCBI Taxonomy" id="3075598"/>
    <lineage>
        <taxon>Bacteria</taxon>
        <taxon>Pseudomonadati</taxon>
        <taxon>Rhodothermota</taxon>
        <taxon>Rhodothermia</taxon>
        <taxon>Rhodothermales</taxon>
        <taxon>Rubricoccaceae</taxon>
        <taxon>Rubrivirga</taxon>
    </lineage>
</organism>
<keyword evidence="2 7" id="KW-0436">Ligase</keyword>